<protein>
    <submittedName>
        <fullName evidence="1">Antibiotic biosynthesis monooxygenase</fullName>
    </submittedName>
</protein>
<dbReference type="EMBL" id="BOOU01000019">
    <property type="protein sequence ID" value="GII76469.1"/>
    <property type="molecule type" value="Genomic_DNA"/>
</dbReference>
<keyword evidence="1" id="KW-0560">Oxidoreductase</keyword>
<comment type="caution">
    <text evidence="1">The sequence shown here is derived from an EMBL/GenBank/DDBJ whole genome shotgun (WGS) entry which is preliminary data.</text>
</comment>
<dbReference type="InterPro" id="IPR011008">
    <property type="entry name" value="Dimeric_a/b-barrel"/>
</dbReference>
<accession>A0A919UY32</accession>
<organism evidence="1 2">
    <name type="scientific">Sphaerisporangium rufum</name>
    <dbReference type="NCBI Taxonomy" id="1381558"/>
    <lineage>
        <taxon>Bacteria</taxon>
        <taxon>Bacillati</taxon>
        <taxon>Actinomycetota</taxon>
        <taxon>Actinomycetes</taxon>
        <taxon>Streptosporangiales</taxon>
        <taxon>Streptosporangiaceae</taxon>
        <taxon>Sphaerisporangium</taxon>
    </lineage>
</organism>
<gene>
    <name evidence="1" type="ORF">Sru01_14510</name>
</gene>
<dbReference type="Gene3D" id="3.30.70.100">
    <property type="match status" value="1"/>
</dbReference>
<proteinExistence type="predicted"/>
<reference evidence="1" key="1">
    <citation type="submission" date="2021-01" db="EMBL/GenBank/DDBJ databases">
        <title>Whole genome shotgun sequence of Sphaerisporangium rufum NBRC 109079.</title>
        <authorList>
            <person name="Komaki H."/>
            <person name="Tamura T."/>
        </authorList>
    </citation>
    <scope>NUCLEOTIDE SEQUENCE</scope>
    <source>
        <strain evidence="1">NBRC 109079</strain>
    </source>
</reference>
<keyword evidence="2" id="KW-1185">Reference proteome</keyword>
<dbReference type="SUPFAM" id="SSF54909">
    <property type="entry name" value="Dimeric alpha+beta barrel"/>
    <property type="match status" value="1"/>
</dbReference>
<dbReference type="GO" id="GO:0004497">
    <property type="term" value="F:monooxygenase activity"/>
    <property type="evidence" value="ECO:0007669"/>
    <property type="project" value="UniProtKB-KW"/>
</dbReference>
<name>A0A919UY32_9ACTN</name>
<dbReference type="RefSeq" id="WP_203983102.1">
    <property type="nucleotide sequence ID" value="NZ_BOOU01000019.1"/>
</dbReference>
<evidence type="ECO:0000313" key="2">
    <source>
        <dbReference type="Proteomes" id="UP000655287"/>
    </source>
</evidence>
<keyword evidence="1" id="KW-0503">Monooxygenase</keyword>
<dbReference type="Proteomes" id="UP000655287">
    <property type="component" value="Unassembled WGS sequence"/>
</dbReference>
<evidence type="ECO:0000313" key="1">
    <source>
        <dbReference type="EMBL" id="GII76469.1"/>
    </source>
</evidence>
<sequence>MIARIWHGTTPIERSRDYLRLMREVAIPDYRSTPGNRDARVLYREDGDVAHFVTLTFWESEEAIAAFAGDDVTLAKYYDFDAEYLLAKEHRVTHHQVYDG</sequence>
<dbReference type="AlphaFoldDB" id="A0A919UY32"/>